<accession>A0ABY9E0Y4</accession>
<dbReference type="Pfam" id="PF07983">
    <property type="entry name" value="X8"/>
    <property type="match status" value="1"/>
</dbReference>
<keyword evidence="3" id="KW-0732">Signal</keyword>
<dbReference type="Gene3D" id="1.20.58.1040">
    <property type="match status" value="1"/>
</dbReference>
<dbReference type="PANTHER" id="PTHR31044">
    <property type="entry name" value="BETA-1,3 GLUCANASE"/>
    <property type="match status" value="1"/>
</dbReference>
<dbReference type="InterPro" id="IPR044788">
    <property type="entry name" value="X8_dom_prot"/>
</dbReference>
<keyword evidence="2" id="KW-0336">GPI-anchor</keyword>
<evidence type="ECO:0000256" key="2">
    <source>
        <dbReference type="ARBA" id="ARBA00022622"/>
    </source>
</evidence>
<protein>
    <recommendedName>
        <fullName evidence="5">X8 domain-containing protein</fullName>
    </recommendedName>
</protein>
<dbReference type="InterPro" id="IPR012946">
    <property type="entry name" value="X8"/>
</dbReference>
<evidence type="ECO:0000256" key="3">
    <source>
        <dbReference type="ARBA" id="ARBA00022729"/>
    </source>
</evidence>
<dbReference type="PRINTS" id="PR01217">
    <property type="entry name" value="PRICHEXTENSN"/>
</dbReference>
<dbReference type="PANTHER" id="PTHR31044:SF28">
    <property type="entry name" value="CARBOHYDRATE-BINDING X8 DOMAIN SUPERFAMILY PROTEIN"/>
    <property type="match status" value="1"/>
</dbReference>
<gene>
    <name evidence="6" type="ORF">VitviT2T_030756</name>
</gene>
<keyword evidence="2" id="KW-0325">Glycoprotein</keyword>
<evidence type="ECO:0000313" key="7">
    <source>
        <dbReference type="Proteomes" id="UP001227230"/>
    </source>
</evidence>
<feature type="compositionally biased region" description="Pro residues" evidence="4">
    <location>
        <begin position="194"/>
        <end position="236"/>
    </location>
</feature>
<comment type="subcellular location">
    <subcellularLocation>
        <location evidence="1">Cell membrane</location>
        <topology evidence="1">Lipid-anchor</topology>
        <topology evidence="1">GPI-anchor</topology>
    </subcellularLocation>
</comment>
<evidence type="ECO:0000256" key="1">
    <source>
        <dbReference type="ARBA" id="ARBA00004609"/>
    </source>
</evidence>
<feature type="domain" description="X8" evidence="5">
    <location>
        <begin position="327"/>
        <end position="411"/>
    </location>
</feature>
<feature type="compositionally biased region" description="Pro residues" evidence="4">
    <location>
        <begin position="244"/>
        <end position="273"/>
    </location>
</feature>
<sequence length="414" mass="43918">MATTHYLSCAHCTSPLLSYPLPLIYICNPTSVSLVGFECFCSLEQKMERRGGSIRLCILALYVSFLVISSSHHCDAKRAMRTLRGSKHSSLIKKLNVKRLDGDVSMLDSRKTNTQPYGVSSPFSLPPFDSLGPIPLPDTAPPFCIYPPSTPQPPSTIVPTPIGITPPFYFPPVVPIQGPPPSPVGVIPGSPEYTPNPSPPEAFPGPNPNPPVIFPAPNPNPPETVPSPNPNPPQIVPSPIVVFPGPPEFTPAPPSPNPPFYEPSPPNYRPSPGGPGGFVPSPPHYVPTPRGPGGPGGFVPTPPFQPPVVFPPPTVPPPPHKGPNFPLWCVAKPTVPDPIIEEAMNYACGSGADCASIGSSGSCFQPDTLFAHASYAFNSYWQRTKVAGGTCDFGGTAMLVSVDPSYDGCHFIYL</sequence>
<feature type="compositionally biased region" description="Pro residues" evidence="4">
    <location>
        <begin position="280"/>
        <end position="292"/>
    </location>
</feature>
<proteinExistence type="predicted"/>
<organism evidence="6 7">
    <name type="scientific">Vitis vinifera</name>
    <name type="common">Grape</name>
    <dbReference type="NCBI Taxonomy" id="29760"/>
    <lineage>
        <taxon>Eukaryota</taxon>
        <taxon>Viridiplantae</taxon>
        <taxon>Streptophyta</taxon>
        <taxon>Embryophyta</taxon>
        <taxon>Tracheophyta</taxon>
        <taxon>Spermatophyta</taxon>
        <taxon>Magnoliopsida</taxon>
        <taxon>eudicotyledons</taxon>
        <taxon>Gunneridae</taxon>
        <taxon>Pentapetalae</taxon>
        <taxon>rosids</taxon>
        <taxon>Vitales</taxon>
        <taxon>Vitaceae</taxon>
        <taxon>Viteae</taxon>
        <taxon>Vitis</taxon>
    </lineage>
</organism>
<dbReference type="EMBL" id="CP126666">
    <property type="protein sequence ID" value="WKA13459.1"/>
    <property type="molecule type" value="Genomic_DNA"/>
</dbReference>
<reference evidence="6 7" key="1">
    <citation type="journal article" date="2023" name="Hortic Res">
        <title>The complete reference genome for grapevine (Vitis vinifera L.) genetics and breeding.</title>
        <authorList>
            <person name="Shi X."/>
            <person name="Cao S."/>
            <person name="Wang X."/>
            <person name="Huang S."/>
            <person name="Wang Y."/>
            <person name="Liu Z."/>
            <person name="Liu W."/>
            <person name="Leng X."/>
            <person name="Peng Y."/>
            <person name="Wang N."/>
            <person name="Wang Y."/>
            <person name="Ma Z."/>
            <person name="Xu X."/>
            <person name="Zhang F."/>
            <person name="Xue H."/>
            <person name="Zhong H."/>
            <person name="Wang Y."/>
            <person name="Zhang K."/>
            <person name="Velt A."/>
            <person name="Avia K."/>
            <person name="Holtgrawe D."/>
            <person name="Grimplet J."/>
            <person name="Matus J.T."/>
            <person name="Ware D."/>
            <person name="Wu X."/>
            <person name="Wang H."/>
            <person name="Liu C."/>
            <person name="Fang Y."/>
            <person name="Rustenholz C."/>
            <person name="Cheng Z."/>
            <person name="Xiao H."/>
            <person name="Zhou Y."/>
        </authorList>
    </citation>
    <scope>NUCLEOTIDE SEQUENCE [LARGE SCALE GENOMIC DNA]</scope>
    <source>
        <strain evidence="7">cv. Pinot noir / PN40024</strain>
        <tissue evidence="6">Leaf</tissue>
    </source>
</reference>
<evidence type="ECO:0000259" key="5">
    <source>
        <dbReference type="SMART" id="SM00768"/>
    </source>
</evidence>
<feature type="region of interest" description="Disordered" evidence="4">
    <location>
        <begin position="181"/>
        <end position="305"/>
    </location>
</feature>
<evidence type="ECO:0000313" key="6">
    <source>
        <dbReference type="EMBL" id="WKA13459.1"/>
    </source>
</evidence>
<keyword evidence="2" id="KW-0449">Lipoprotein</keyword>
<keyword evidence="7" id="KW-1185">Reference proteome</keyword>
<evidence type="ECO:0000256" key="4">
    <source>
        <dbReference type="SAM" id="MobiDB-lite"/>
    </source>
</evidence>
<dbReference type="SMART" id="SM00768">
    <property type="entry name" value="X8"/>
    <property type="match status" value="1"/>
</dbReference>
<keyword evidence="2" id="KW-0472">Membrane</keyword>
<name>A0ABY9E0Y4_VITVI</name>
<dbReference type="Proteomes" id="UP001227230">
    <property type="component" value="Chromosome 19"/>
</dbReference>